<evidence type="ECO:0000256" key="10">
    <source>
        <dbReference type="SAM" id="Phobius"/>
    </source>
</evidence>
<comment type="catalytic activity">
    <reaction evidence="1">
        <text>ATP + protein L-histidine = ADP + protein N-phospho-L-histidine.</text>
        <dbReference type="EC" id="2.7.13.3"/>
    </reaction>
</comment>
<protein>
    <recommendedName>
        <fullName evidence="3">histidine kinase</fullName>
        <ecNumber evidence="3">2.7.13.3</ecNumber>
    </recommendedName>
</protein>
<keyword evidence="7 12" id="KW-0418">Kinase</keyword>
<dbReference type="AlphaFoldDB" id="A0A1H2FMG6"/>
<keyword evidence="5" id="KW-0808">Transferase</keyword>
<dbReference type="Pfam" id="PF02518">
    <property type="entry name" value="HATPase_c"/>
    <property type="match status" value="1"/>
</dbReference>
<evidence type="ECO:0000256" key="7">
    <source>
        <dbReference type="ARBA" id="ARBA00022777"/>
    </source>
</evidence>
<dbReference type="InterPro" id="IPR003661">
    <property type="entry name" value="HisK_dim/P_dom"/>
</dbReference>
<dbReference type="EMBL" id="LT629787">
    <property type="protein sequence ID" value="SDU08506.1"/>
    <property type="molecule type" value="Genomic_DNA"/>
</dbReference>
<dbReference type="SMART" id="SM00387">
    <property type="entry name" value="HATPase_c"/>
    <property type="match status" value="1"/>
</dbReference>
<keyword evidence="8 10" id="KW-1133">Transmembrane helix</keyword>
<dbReference type="EC" id="2.7.13.3" evidence="3"/>
<reference evidence="13" key="1">
    <citation type="submission" date="2016-10" db="EMBL/GenBank/DDBJ databases">
        <authorList>
            <person name="Varghese N."/>
            <person name="Submissions S."/>
        </authorList>
    </citation>
    <scope>NUCLEOTIDE SEQUENCE [LARGE SCALE GENOMIC DNA]</scope>
    <source>
        <strain evidence="13">CECT 8338</strain>
    </source>
</reference>
<feature type="domain" description="Histidine kinase" evidence="11">
    <location>
        <begin position="235"/>
        <end position="434"/>
    </location>
</feature>
<dbReference type="OrthoDB" id="9809567at2"/>
<sequence length="434" mass="48806">MKSISRQLGTGLLLVLLATVILVGQSAIWLFDQAQRDYLGKDLQRESDALLAALSRNAEGVFLDASRVSPDYLRPFSGRYYLIETDNNRWRSRSLWDQRLPTADSSGRFALAAGPQGQQLLVRTDRFERFGQSVQISVALDYQPQLAAFQRARLWLWLLGGLAVLVSLLLQQSLLQLALRPLRQARQEVAEWQAGERLMLSDDVPREFMPLVKEINHLGAQMDSIIQRSRRDVGDLSHALKTPLAVIESLLVKPQLQADDRAVIQTQLQGMRRQLERALQRARLAPESHAGQRFAPATDLPLLITSLRQVHGQHLHISHPDYPSGQQWPFDREDMLELLGNLLDNACKWANSQIRLDWTLDNQQLQLSLEDDGPGISAGERQQATQRGTRLDQSVNGHGLGLAIVRDLVDTYQGQLELQDSPLGGLNVKLTLKK</sequence>
<accession>A0A1H2FMG6</accession>
<dbReference type="InterPro" id="IPR003594">
    <property type="entry name" value="HATPase_dom"/>
</dbReference>
<dbReference type="SUPFAM" id="SSF55874">
    <property type="entry name" value="ATPase domain of HSP90 chaperone/DNA topoisomerase II/histidine kinase"/>
    <property type="match status" value="1"/>
</dbReference>
<dbReference type="InterPro" id="IPR036890">
    <property type="entry name" value="HATPase_C_sf"/>
</dbReference>
<dbReference type="InterPro" id="IPR004358">
    <property type="entry name" value="Sig_transdc_His_kin-like_C"/>
</dbReference>
<evidence type="ECO:0000256" key="9">
    <source>
        <dbReference type="ARBA" id="ARBA00023136"/>
    </source>
</evidence>
<keyword evidence="13" id="KW-1185">Reference proteome</keyword>
<dbReference type="STRING" id="1434072.SAMN05216210_1667"/>
<dbReference type="RefSeq" id="WP_092385902.1">
    <property type="nucleotide sequence ID" value="NZ_LT629787.1"/>
</dbReference>
<comment type="subcellular location">
    <subcellularLocation>
        <location evidence="2">Membrane</location>
    </subcellularLocation>
</comment>
<dbReference type="PROSITE" id="PS50109">
    <property type="entry name" value="HIS_KIN"/>
    <property type="match status" value="1"/>
</dbReference>
<keyword evidence="4" id="KW-0597">Phosphoprotein</keyword>
<keyword evidence="6 10" id="KW-0812">Transmembrane</keyword>
<dbReference type="GO" id="GO:0005886">
    <property type="term" value="C:plasma membrane"/>
    <property type="evidence" value="ECO:0007669"/>
    <property type="project" value="TreeGrafter"/>
</dbReference>
<evidence type="ECO:0000259" key="11">
    <source>
        <dbReference type="PROSITE" id="PS50109"/>
    </source>
</evidence>
<evidence type="ECO:0000256" key="6">
    <source>
        <dbReference type="ARBA" id="ARBA00022692"/>
    </source>
</evidence>
<dbReference type="Gene3D" id="3.30.565.10">
    <property type="entry name" value="Histidine kinase-like ATPase, C-terminal domain"/>
    <property type="match status" value="1"/>
</dbReference>
<feature type="transmembrane region" description="Helical" evidence="10">
    <location>
        <begin position="154"/>
        <end position="179"/>
    </location>
</feature>
<evidence type="ECO:0000256" key="5">
    <source>
        <dbReference type="ARBA" id="ARBA00022679"/>
    </source>
</evidence>
<feature type="transmembrane region" description="Helical" evidence="10">
    <location>
        <begin position="12"/>
        <end position="31"/>
    </location>
</feature>
<dbReference type="PANTHER" id="PTHR45436:SF5">
    <property type="entry name" value="SENSOR HISTIDINE KINASE TRCS"/>
    <property type="match status" value="1"/>
</dbReference>
<evidence type="ECO:0000256" key="3">
    <source>
        <dbReference type="ARBA" id="ARBA00012438"/>
    </source>
</evidence>
<dbReference type="InterPro" id="IPR050428">
    <property type="entry name" value="TCS_sensor_his_kinase"/>
</dbReference>
<dbReference type="GO" id="GO:0000155">
    <property type="term" value="F:phosphorelay sensor kinase activity"/>
    <property type="evidence" value="ECO:0007669"/>
    <property type="project" value="InterPro"/>
</dbReference>
<evidence type="ECO:0000256" key="8">
    <source>
        <dbReference type="ARBA" id="ARBA00022989"/>
    </source>
</evidence>
<evidence type="ECO:0000313" key="12">
    <source>
        <dbReference type="EMBL" id="SDU08506.1"/>
    </source>
</evidence>
<dbReference type="InterPro" id="IPR005467">
    <property type="entry name" value="His_kinase_dom"/>
</dbReference>
<gene>
    <name evidence="12" type="ORF">SAMN05216210_1667</name>
</gene>
<dbReference type="Gene3D" id="1.10.287.130">
    <property type="match status" value="1"/>
</dbReference>
<dbReference type="PRINTS" id="PR00344">
    <property type="entry name" value="BCTRLSENSOR"/>
</dbReference>
<evidence type="ECO:0000256" key="4">
    <source>
        <dbReference type="ARBA" id="ARBA00022553"/>
    </source>
</evidence>
<dbReference type="CDD" id="cd00082">
    <property type="entry name" value="HisKA"/>
    <property type="match status" value="1"/>
</dbReference>
<dbReference type="Proteomes" id="UP000243924">
    <property type="component" value="Chromosome I"/>
</dbReference>
<proteinExistence type="predicted"/>
<organism evidence="12 13">
    <name type="scientific">Halopseudomonas salegens</name>
    <dbReference type="NCBI Taxonomy" id="1434072"/>
    <lineage>
        <taxon>Bacteria</taxon>
        <taxon>Pseudomonadati</taxon>
        <taxon>Pseudomonadota</taxon>
        <taxon>Gammaproteobacteria</taxon>
        <taxon>Pseudomonadales</taxon>
        <taxon>Pseudomonadaceae</taxon>
        <taxon>Halopseudomonas</taxon>
    </lineage>
</organism>
<evidence type="ECO:0000256" key="1">
    <source>
        <dbReference type="ARBA" id="ARBA00000085"/>
    </source>
</evidence>
<keyword evidence="9 10" id="KW-0472">Membrane</keyword>
<evidence type="ECO:0000256" key="2">
    <source>
        <dbReference type="ARBA" id="ARBA00004370"/>
    </source>
</evidence>
<dbReference type="PANTHER" id="PTHR45436">
    <property type="entry name" value="SENSOR HISTIDINE KINASE YKOH"/>
    <property type="match status" value="1"/>
</dbReference>
<name>A0A1H2FMG6_9GAMM</name>
<evidence type="ECO:0000313" key="13">
    <source>
        <dbReference type="Proteomes" id="UP000243924"/>
    </source>
</evidence>